<evidence type="ECO:0000256" key="1">
    <source>
        <dbReference type="SAM" id="SignalP"/>
    </source>
</evidence>
<keyword evidence="1" id="KW-0732">Signal</keyword>
<accession>A0A1S3I666</accession>
<proteinExistence type="predicted"/>
<feature type="signal peptide" evidence="1">
    <location>
        <begin position="1"/>
        <end position="19"/>
    </location>
</feature>
<dbReference type="Proteomes" id="UP000085678">
    <property type="component" value="Unplaced"/>
</dbReference>
<protein>
    <submittedName>
        <fullName evidence="3">Uncharacterized protein LOC106160740</fullName>
    </submittedName>
</protein>
<dbReference type="AlphaFoldDB" id="A0A1S3I666"/>
<gene>
    <name evidence="3" type="primary">LOC106160740</name>
</gene>
<organism evidence="2 3">
    <name type="scientific">Lingula anatina</name>
    <name type="common">Brachiopod</name>
    <name type="synonym">Lingula unguis</name>
    <dbReference type="NCBI Taxonomy" id="7574"/>
    <lineage>
        <taxon>Eukaryota</taxon>
        <taxon>Metazoa</taxon>
        <taxon>Spiralia</taxon>
        <taxon>Lophotrochozoa</taxon>
        <taxon>Brachiopoda</taxon>
        <taxon>Linguliformea</taxon>
        <taxon>Lingulata</taxon>
        <taxon>Lingulida</taxon>
        <taxon>Linguloidea</taxon>
        <taxon>Lingulidae</taxon>
        <taxon>Lingula</taxon>
    </lineage>
</organism>
<feature type="chain" id="PRO_5010335457" evidence="1">
    <location>
        <begin position="20"/>
        <end position="260"/>
    </location>
</feature>
<dbReference type="KEGG" id="lak:106160740"/>
<name>A0A1S3I666_LINAN</name>
<dbReference type="InParanoid" id="A0A1S3I666"/>
<keyword evidence="2" id="KW-1185">Reference proteome</keyword>
<sequence length="260" mass="29641">MLTLILVSVFVTVIQLSTTSPLPSSDLRWNMPCARGGKKADNVPKAVTISNETLANLEEALNVFLDHTIQISNQAHSIKKRWLNNRYHDNVEIFNFVLKSVKSPTSLPSLIYYENGRPVVNESGICNGSCITFLRNVSESLRKETMHLEIIREHEHAEYLTHKQTADITDTHLLENLENLMYDIVCEINEFINETEDGLVKFYQTETPSGWKSYPNKSERYARDLVLIHHVHSLVNSVKDSFSHVMAERFRSLGNPGSLN</sequence>
<evidence type="ECO:0000313" key="2">
    <source>
        <dbReference type="Proteomes" id="UP000085678"/>
    </source>
</evidence>
<evidence type="ECO:0000313" key="3">
    <source>
        <dbReference type="RefSeq" id="XP_013392864.1"/>
    </source>
</evidence>
<dbReference type="GeneID" id="106160740"/>
<reference evidence="3" key="1">
    <citation type="submission" date="2025-08" db="UniProtKB">
        <authorList>
            <consortium name="RefSeq"/>
        </authorList>
    </citation>
    <scope>IDENTIFICATION</scope>
    <source>
        <tissue evidence="3">Gonads</tissue>
    </source>
</reference>
<dbReference type="RefSeq" id="XP_013392864.1">
    <property type="nucleotide sequence ID" value="XM_013537410.1"/>
</dbReference>